<keyword evidence="3" id="KW-0378">Hydrolase</keyword>
<organism evidence="3 4">
    <name type="scientific">Fodinibius roseus</name>
    <dbReference type="NCBI Taxonomy" id="1194090"/>
    <lineage>
        <taxon>Bacteria</taxon>
        <taxon>Pseudomonadati</taxon>
        <taxon>Balneolota</taxon>
        <taxon>Balneolia</taxon>
        <taxon>Balneolales</taxon>
        <taxon>Balneolaceae</taxon>
        <taxon>Fodinibius</taxon>
    </lineage>
</organism>
<feature type="domain" description="Dienelactone hydrolase" evidence="2">
    <location>
        <begin position="83"/>
        <end position="258"/>
    </location>
</feature>
<dbReference type="InterPro" id="IPR002925">
    <property type="entry name" value="Dienelactn_hydro"/>
</dbReference>
<name>A0A1M4YVX4_9BACT</name>
<dbReference type="SUPFAM" id="SSF53474">
    <property type="entry name" value="alpha/beta-Hydrolases"/>
    <property type="match status" value="1"/>
</dbReference>
<dbReference type="PANTHER" id="PTHR22946">
    <property type="entry name" value="DIENELACTONE HYDROLASE DOMAIN-CONTAINING PROTEIN-RELATED"/>
    <property type="match status" value="1"/>
</dbReference>
<dbReference type="InterPro" id="IPR050261">
    <property type="entry name" value="FrsA_esterase"/>
</dbReference>
<feature type="chain" id="PRO_5012725341" evidence="1">
    <location>
        <begin position="24"/>
        <end position="305"/>
    </location>
</feature>
<dbReference type="Pfam" id="PF01738">
    <property type="entry name" value="DLH"/>
    <property type="match status" value="1"/>
</dbReference>
<evidence type="ECO:0000259" key="2">
    <source>
        <dbReference type="Pfam" id="PF01738"/>
    </source>
</evidence>
<dbReference type="EMBL" id="FQUS01000005">
    <property type="protein sequence ID" value="SHF09642.1"/>
    <property type="molecule type" value="Genomic_DNA"/>
</dbReference>
<dbReference type="InterPro" id="IPR029058">
    <property type="entry name" value="AB_hydrolase_fold"/>
</dbReference>
<dbReference type="OrthoDB" id="3668964at2"/>
<evidence type="ECO:0000313" key="3">
    <source>
        <dbReference type="EMBL" id="SHF09642.1"/>
    </source>
</evidence>
<keyword evidence="4" id="KW-1185">Reference proteome</keyword>
<gene>
    <name evidence="3" type="ORF">SAMN05443144_105167</name>
</gene>
<reference evidence="3 4" key="1">
    <citation type="submission" date="2016-11" db="EMBL/GenBank/DDBJ databases">
        <authorList>
            <person name="Jaros S."/>
            <person name="Januszkiewicz K."/>
            <person name="Wedrychowicz H."/>
        </authorList>
    </citation>
    <scope>NUCLEOTIDE SEQUENCE [LARGE SCALE GENOMIC DNA]</scope>
    <source>
        <strain evidence="3 4">DSM 21986</strain>
    </source>
</reference>
<dbReference type="AlphaFoldDB" id="A0A1M4YVX4"/>
<feature type="signal peptide" evidence="1">
    <location>
        <begin position="1"/>
        <end position="23"/>
    </location>
</feature>
<sequence length="305" mass="34605">MPKNHPFFLCLLLLCSVSISLRAQSDSVSDMQPVESEAFEVMQQFFDYDQTVPLEADVIGRLEKPGYIRERISFRGALGSKVPGYLALPTNKMGPYPVVLLLHGVTSSKESWWEENSTMRKLTIQLLESGYAALSLDTEYHGERSSNNELDSPIALLENERFVQYRDMIMRSTIDYRRGMDYLTTRTEIDTTRIGMIGYSMGGMMTFMLSAVDSRIKTSVACVSPIVTVPYLPTGVHHHAPYIHEVPFLMLMGKNDGQNYTEAQARQLHDLIGSDTKELIFFDSGHMLPAEWTDRAVYWIGKHLN</sequence>
<dbReference type="STRING" id="1194090.SAMN05443144_105167"/>
<evidence type="ECO:0000313" key="4">
    <source>
        <dbReference type="Proteomes" id="UP000184041"/>
    </source>
</evidence>
<proteinExistence type="predicted"/>
<keyword evidence="1" id="KW-0732">Signal</keyword>
<dbReference type="GO" id="GO:0016787">
    <property type="term" value="F:hydrolase activity"/>
    <property type="evidence" value="ECO:0007669"/>
    <property type="project" value="UniProtKB-KW"/>
</dbReference>
<dbReference type="Proteomes" id="UP000184041">
    <property type="component" value="Unassembled WGS sequence"/>
</dbReference>
<dbReference type="Gene3D" id="3.40.50.1820">
    <property type="entry name" value="alpha/beta hydrolase"/>
    <property type="match status" value="1"/>
</dbReference>
<evidence type="ECO:0000256" key="1">
    <source>
        <dbReference type="SAM" id="SignalP"/>
    </source>
</evidence>
<protein>
    <submittedName>
        <fullName evidence="3">Dienelactone hydrolase family protein</fullName>
    </submittedName>
</protein>
<accession>A0A1M4YVX4</accession>